<dbReference type="EMBL" id="CP097511">
    <property type="protein sequence ID" value="URE42171.1"/>
    <property type="molecule type" value="Genomic_DNA"/>
</dbReference>
<dbReference type="AlphaFoldDB" id="A0A9E7L6D0"/>
<name>A0A9E7L6D0_9LILI</name>
<accession>A0A9E7L6D0</accession>
<reference evidence="2" key="1">
    <citation type="submission" date="2022-05" db="EMBL/GenBank/DDBJ databases">
        <title>The Musa troglodytarum L. genome provides insights into the mechanism of non-climacteric behaviour and enrichment of carotenoids.</title>
        <authorList>
            <person name="Wang J."/>
        </authorList>
    </citation>
    <scope>NUCLEOTIDE SEQUENCE</scope>
    <source>
        <tissue evidence="2">Leaf</tissue>
    </source>
</reference>
<sequence>GTETDVVVVDDVDVKGGDEAVDGGRHQLARQLPPCVLEHPRPTHDGPLRLPGRVQSPDRRECAIGELPRREHQHQRYQRRLLLLRHVEARALRPSDDRRASVGADPQHGVEDVDVPEGVGEAHVHHGDGGVVGAEKGLVEVDAEVDSLLDAEFELGGDGEGRGSGEEEEEDEEVVERRGAVWGRSHDLTRLVDGQGTCYPWQRLRSEMSTTLEEGKCIYRASAYGYFIIAHIIFIIGKNVCTHHHINI</sequence>
<feature type="region of interest" description="Disordered" evidence="1">
    <location>
        <begin position="154"/>
        <end position="173"/>
    </location>
</feature>
<evidence type="ECO:0000313" key="2">
    <source>
        <dbReference type="EMBL" id="URE42171.1"/>
    </source>
</evidence>
<proteinExistence type="predicted"/>
<protein>
    <submittedName>
        <fullName evidence="2">Uncharacterized protein</fullName>
    </submittedName>
</protein>
<evidence type="ECO:0000313" key="3">
    <source>
        <dbReference type="Proteomes" id="UP001055439"/>
    </source>
</evidence>
<feature type="non-terminal residue" evidence="2">
    <location>
        <position position="1"/>
    </location>
</feature>
<gene>
    <name evidence="2" type="ORF">MUK42_15274</name>
</gene>
<dbReference type="Proteomes" id="UP001055439">
    <property type="component" value="Chromosome 9"/>
</dbReference>
<evidence type="ECO:0000256" key="1">
    <source>
        <dbReference type="SAM" id="MobiDB-lite"/>
    </source>
</evidence>
<keyword evidence="3" id="KW-1185">Reference proteome</keyword>
<organism evidence="2 3">
    <name type="scientific">Musa troglodytarum</name>
    <name type="common">fe'i banana</name>
    <dbReference type="NCBI Taxonomy" id="320322"/>
    <lineage>
        <taxon>Eukaryota</taxon>
        <taxon>Viridiplantae</taxon>
        <taxon>Streptophyta</taxon>
        <taxon>Embryophyta</taxon>
        <taxon>Tracheophyta</taxon>
        <taxon>Spermatophyta</taxon>
        <taxon>Magnoliopsida</taxon>
        <taxon>Liliopsida</taxon>
        <taxon>Zingiberales</taxon>
        <taxon>Musaceae</taxon>
        <taxon>Musa</taxon>
    </lineage>
</organism>